<dbReference type="Gene3D" id="1.50.10.10">
    <property type="match status" value="1"/>
</dbReference>
<dbReference type="EC" id="3.2.1.40" evidence="2"/>
<dbReference type="PANTHER" id="PTHR33307:SF6">
    <property type="entry name" value="ALPHA-RHAMNOSIDASE (EUROFUNG)-RELATED"/>
    <property type="match status" value="1"/>
</dbReference>
<dbReference type="PANTHER" id="PTHR33307">
    <property type="entry name" value="ALPHA-RHAMNOSIDASE (EUROFUNG)"/>
    <property type="match status" value="1"/>
</dbReference>
<organism evidence="8 9">
    <name type="scientific">Bionectria ochroleuca</name>
    <name type="common">Gliocladium roseum</name>
    <dbReference type="NCBI Taxonomy" id="29856"/>
    <lineage>
        <taxon>Eukaryota</taxon>
        <taxon>Fungi</taxon>
        <taxon>Dikarya</taxon>
        <taxon>Ascomycota</taxon>
        <taxon>Pezizomycotina</taxon>
        <taxon>Sordariomycetes</taxon>
        <taxon>Hypocreomycetidae</taxon>
        <taxon>Hypocreales</taxon>
        <taxon>Bionectriaceae</taxon>
        <taxon>Clonostachys</taxon>
    </lineage>
</organism>
<feature type="domain" description="Bacterial alpha-L-rhamnosidase N-terminal" evidence="5">
    <location>
        <begin position="170"/>
        <end position="344"/>
    </location>
</feature>
<evidence type="ECO:0000256" key="1">
    <source>
        <dbReference type="ARBA" id="ARBA00001445"/>
    </source>
</evidence>
<sequence>MSSAVQITDLRFEHHPNGLGVPTASPRLSWRFDSNEAHDQEVVSKSWFQFGYEIQTRRLAQDPSGNSTSFQVRSGRNAFVPWPDVPLVSREQALVRVRVFGGSSEEATDDLNQSDATDWTEWHTVEASLLAREDWEAQAITTQARSDKTSVRPIRLRKTFHMPETPRGARGRLYISALGIYEAFLNGKRIGTEYLSPGWTSFHHRIQYQVYDVGPLLFPGRQNTLAIEVASGMYAGRMLWNDEYKYAFYGDQLFAFAQLELISDDGSKKHTPHFRLATDSSWEGTFSPLLESSIYDGETYALEHEEDGWNDAPVPSALWQPAVSKPLPHVELLAAPTVPIKITQEVRPTSIFRSPSGKVLVDFGQNLVGKILVRRLRRPDGHHLTIRHAEVLEHGELGTRPLRTARATDEVIFGGGRGLVDWSPRFTYHGFRYAEIDNWAEDDDLDPLTVDAISALVMHSDLERTGYFECSNAMVNRLHENVVWSTRGNMFSIPTDCPQRDERLGWTGDIQVFCSTAAFLFNVDGILSNWMRDLVADQEADGGIVPLVVPDVKIPWPTVPQAIWDDVVVILPWTMYTWFGNKQILMDSYSSMKMHLDQSVRRGTDGLWDPSVWQLGDWLDPGAPSHDPGLARTNGTMVADQYLIHITGIMARISRLLGYTADASRYESALENLRRAFQHKYIAPSGLIVGDTQTAIALSLCLDVYSESESEKRETAARRLGNLVRYAQYRVSTGFAGTRYILHALSDTDQLQLAYRMLLEDQCPSWLYPVKMGATTIWERWDSMLDNGDINPGEMTSFNHYALGSVASWLHAVVGGLSPLEPGWRRFKVRPRPGGDIQSAEVRYLSSCGLIKCTWEVGNRDNGESFHLSLRVPENSHADIVLPDGQQMTVGSGNHSFRCKYTPEGPWPPKPLRTAFRDMVES</sequence>
<dbReference type="Pfam" id="PF17389">
    <property type="entry name" value="Bac_rhamnosid6H"/>
    <property type="match status" value="1"/>
</dbReference>
<feature type="domain" description="Alpha-L-rhamnosidase concanavalin-like" evidence="4">
    <location>
        <begin position="354"/>
        <end position="459"/>
    </location>
</feature>
<keyword evidence="9" id="KW-1185">Reference proteome</keyword>
<reference evidence="8 9" key="1">
    <citation type="submission" date="2019-06" db="EMBL/GenBank/DDBJ databases">
        <authorList>
            <person name="Broberg M."/>
        </authorList>
    </citation>
    <scope>NUCLEOTIDE SEQUENCE [LARGE SCALE GENOMIC DNA]</scope>
</reference>
<comment type="caution">
    <text evidence="8">The sequence shown here is derived from an EMBL/GenBank/DDBJ whole genome shotgun (WGS) entry which is preliminary data.</text>
</comment>
<dbReference type="InterPro" id="IPR035396">
    <property type="entry name" value="Bac_rhamnosid6H"/>
</dbReference>
<dbReference type="Gene3D" id="2.60.40.10">
    <property type="entry name" value="Immunoglobulins"/>
    <property type="match status" value="1"/>
</dbReference>
<evidence type="ECO:0000256" key="2">
    <source>
        <dbReference type="ARBA" id="ARBA00012652"/>
    </source>
</evidence>
<dbReference type="EMBL" id="CABFNS010000701">
    <property type="protein sequence ID" value="VUC23273.1"/>
    <property type="molecule type" value="Genomic_DNA"/>
</dbReference>
<comment type="catalytic activity">
    <reaction evidence="1">
        <text>Hydrolysis of terminal non-reducing alpha-L-rhamnose residues in alpha-L-rhamnosides.</text>
        <dbReference type="EC" id="3.2.1.40"/>
    </reaction>
</comment>
<evidence type="ECO:0000313" key="9">
    <source>
        <dbReference type="Proteomes" id="UP000766486"/>
    </source>
</evidence>
<dbReference type="SUPFAM" id="SSF48208">
    <property type="entry name" value="Six-hairpin glycosidases"/>
    <property type="match status" value="1"/>
</dbReference>
<evidence type="ECO:0000259" key="7">
    <source>
        <dbReference type="Pfam" id="PF17390"/>
    </source>
</evidence>
<dbReference type="InterPro" id="IPR008902">
    <property type="entry name" value="Rhamnosid_concanavalin"/>
</dbReference>
<feature type="domain" description="Alpha-L-rhamnosidase six-hairpin glycosidase" evidence="6">
    <location>
        <begin position="463"/>
        <end position="814"/>
    </location>
</feature>
<dbReference type="Pfam" id="PF05592">
    <property type="entry name" value="Bac_rhamnosid"/>
    <property type="match status" value="1"/>
</dbReference>
<evidence type="ECO:0000259" key="6">
    <source>
        <dbReference type="Pfam" id="PF17389"/>
    </source>
</evidence>
<evidence type="ECO:0000313" key="8">
    <source>
        <dbReference type="EMBL" id="VUC23273.1"/>
    </source>
</evidence>
<evidence type="ECO:0000259" key="4">
    <source>
        <dbReference type="Pfam" id="PF05592"/>
    </source>
</evidence>
<dbReference type="Pfam" id="PF25788">
    <property type="entry name" value="Ig_Rha78A_N"/>
    <property type="match status" value="1"/>
</dbReference>
<evidence type="ECO:0000256" key="3">
    <source>
        <dbReference type="ARBA" id="ARBA00022801"/>
    </source>
</evidence>
<dbReference type="InterPro" id="IPR012341">
    <property type="entry name" value="6hp_glycosidase-like_sf"/>
</dbReference>
<dbReference type="InterPro" id="IPR008928">
    <property type="entry name" value="6-hairpin_glycosidase_sf"/>
</dbReference>
<gene>
    <name evidence="8" type="ORF">CLO192961_LOCUS110515</name>
</gene>
<dbReference type="Pfam" id="PF08531">
    <property type="entry name" value="Bac_rhamnosid_N"/>
    <property type="match status" value="1"/>
</dbReference>
<dbReference type="Gene3D" id="2.60.120.260">
    <property type="entry name" value="Galactose-binding domain-like"/>
    <property type="match status" value="2"/>
</dbReference>
<feature type="domain" description="Alpha-L-rhamnosidase C-terminal" evidence="7">
    <location>
        <begin position="816"/>
        <end position="892"/>
    </location>
</feature>
<dbReference type="PIRSF" id="PIRSF010631">
    <property type="entry name" value="A-rhamnsds"/>
    <property type="match status" value="1"/>
</dbReference>
<dbReference type="InterPro" id="IPR013737">
    <property type="entry name" value="Bac_rhamnosid_N"/>
</dbReference>
<proteinExistence type="predicted"/>
<dbReference type="InterPro" id="IPR035398">
    <property type="entry name" value="Bac_rhamnosid_C"/>
</dbReference>
<evidence type="ECO:0000259" key="5">
    <source>
        <dbReference type="Pfam" id="PF08531"/>
    </source>
</evidence>
<dbReference type="InterPro" id="IPR016007">
    <property type="entry name" value="Alpha_rhamnosid"/>
</dbReference>
<accession>A0ABY6TXS5</accession>
<dbReference type="Gene3D" id="2.60.420.10">
    <property type="entry name" value="Maltose phosphorylase, domain 3"/>
    <property type="match status" value="1"/>
</dbReference>
<dbReference type="InterPro" id="IPR013783">
    <property type="entry name" value="Ig-like_fold"/>
</dbReference>
<dbReference type="Pfam" id="PF17390">
    <property type="entry name" value="Bac_rhamnosid_C"/>
    <property type="match status" value="1"/>
</dbReference>
<protein>
    <recommendedName>
        <fullName evidence="2">alpha-L-rhamnosidase</fullName>
        <ecNumber evidence="2">3.2.1.40</ecNumber>
    </recommendedName>
</protein>
<keyword evidence="3" id="KW-0378">Hydrolase</keyword>
<dbReference type="Proteomes" id="UP000766486">
    <property type="component" value="Unassembled WGS sequence"/>
</dbReference>
<name>A0ABY6TXS5_BIOOC</name>